<dbReference type="PROSITE" id="PS50893">
    <property type="entry name" value="ABC_TRANSPORTER_2"/>
    <property type="match status" value="1"/>
</dbReference>
<comment type="caution">
    <text evidence="4">The sequence shown here is derived from an EMBL/GenBank/DDBJ whole genome shotgun (WGS) entry which is preliminary data.</text>
</comment>
<accession>A0A255HIF4</accession>
<protein>
    <submittedName>
        <fullName evidence="4">ATP-binding cassette domain-containing protein</fullName>
    </submittedName>
</protein>
<dbReference type="InterPro" id="IPR003439">
    <property type="entry name" value="ABC_transporter-like_ATP-bd"/>
</dbReference>
<dbReference type="RefSeq" id="WP_094368836.1">
    <property type="nucleotide sequence ID" value="NZ_NOJY02000028.1"/>
</dbReference>
<reference evidence="4 5" key="1">
    <citation type="journal article" date="2017" name="Genome Announc.">
        <title>Draft Genome Sequence of Romboutsia weinsteinii sp. nov. Strain CCRI-19649(T) Isolated from Surface Water.</title>
        <authorList>
            <person name="Maheux A.F."/>
            <person name="Boudreau D.K."/>
            <person name="Berube E."/>
            <person name="Boissinot M."/>
            <person name="Cantin P."/>
            <person name="Raymond F."/>
            <person name="Corbeil J."/>
            <person name="Omar R.F."/>
            <person name="Bergeron M.G."/>
        </authorList>
    </citation>
    <scope>NUCLEOTIDE SEQUENCE [LARGE SCALE GENOMIC DNA]</scope>
    <source>
        <strain evidence="4 5">CCRI-19649</strain>
    </source>
</reference>
<evidence type="ECO:0000259" key="3">
    <source>
        <dbReference type="PROSITE" id="PS50893"/>
    </source>
</evidence>
<dbReference type="GO" id="GO:0005524">
    <property type="term" value="F:ATP binding"/>
    <property type="evidence" value="ECO:0007669"/>
    <property type="project" value="UniProtKB-KW"/>
</dbReference>
<evidence type="ECO:0000313" key="4">
    <source>
        <dbReference type="EMBL" id="RDY26400.1"/>
    </source>
</evidence>
<dbReference type="SMART" id="SM00382">
    <property type="entry name" value="AAA"/>
    <property type="match status" value="1"/>
</dbReference>
<evidence type="ECO:0000256" key="2">
    <source>
        <dbReference type="ARBA" id="ARBA00022840"/>
    </source>
</evidence>
<dbReference type="PANTHER" id="PTHR42798">
    <property type="entry name" value="LIPOPROTEIN-RELEASING SYSTEM ATP-BINDING PROTEIN LOLD"/>
    <property type="match status" value="1"/>
</dbReference>
<dbReference type="Gene3D" id="3.40.50.300">
    <property type="entry name" value="P-loop containing nucleotide triphosphate hydrolases"/>
    <property type="match status" value="1"/>
</dbReference>
<evidence type="ECO:0000256" key="1">
    <source>
        <dbReference type="ARBA" id="ARBA00022741"/>
    </source>
</evidence>
<dbReference type="AlphaFoldDB" id="A0A255HIF4"/>
<dbReference type="InterPro" id="IPR003593">
    <property type="entry name" value="AAA+_ATPase"/>
</dbReference>
<dbReference type="Proteomes" id="UP000215694">
    <property type="component" value="Unassembled WGS sequence"/>
</dbReference>
<evidence type="ECO:0000313" key="5">
    <source>
        <dbReference type="Proteomes" id="UP000215694"/>
    </source>
</evidence>
<keyword evidence="5" id="KW-1185">Reference proteome</keyword>
<sequence>MTVLRLIDVKYKYEGSNRYTLKDINIEFELGKVYSILGRSGSGKSTLLSILSGLDNCTTGSIFYKDEALSNINKDLYRTNNLGIVFKENNLINNASSLDNIILAMGEFSRENKHKKEIIYDLLRSFDIDEVKIKTKVDKLSDYEKKKISIARSLINNPEIIIVDEPIEGLDEEEVKYIMEKLSDLARSNNKCVIIFSSSDKITSYSDEIWGMVNGKVIFVKEAND</sequence>
<name>A0A255HIF4_9FIRM</name>
<feature type="domain" description="ABC transporter" evidence="3">
    <location>
        <begin position="4"/>
        <end position="225"/>
    </location>
</feature>
<dbReference type="PANTHER" id="PTHR42798:SF6">
    <property type="entry name" value="CELL DIVISION ATP-BINDING PROTEIN FTSE"/>
    <property type="match status" value="1"/>
</dbReference>
<organism evidence="4 5">
    <name type="scientific">Romboutsia weinsteinii</name>
    <dbReference type="NCBI Taxonomy" id="2020949"/>
    <lineage>
        <taxon>Bacteria</taxon>
        <taxon>Bacillati</taxon>
        <taxon>Bacillota</taxon>
        <taxon>Clostridia</taxon>
        <taxon>Peptostreptococcales</taxon>
        <taxon>Peptostreptococcaceae</taxon>
        <taxon>Romboutsia</taxon>
    </lineage>
</organism>
<dbReference type="GO" id="GO:0016887">
    <property type="term" value="F:ATP hydrolysis activity"/>
    <property type="evidence" value="ECO:0007669"/>
    <property type="project" value="InterPro"/>
</dbReference>
<keyword evidence="2 4" id="KW-0067">ATP-binding</keyword>
<proteinExistence type="predicted"/>
<gene>
    <name evidence="4" type="ORF">CHL78_013785</name>
</gene>
<keyword evidence="1" id="KW-0547">Nucleotide-binding</keyword>
<dbReference type="Pfam" id="PF00005">
    <property type="entry name" value="ABC_tran"/>
    <property type="match status" value="1"/>
</dbReference>
<dbReference type="SUPFAM" id="SSF52540">
    <property type="entry name" value="P-loop containing nucleoside triphosphate hydrolases"/>
    <property type="match status" value="1"/>
</dbReference>
<dbReference type="EMBL" id="NOJY02000028">
    <property type="protein sequence ID" value="RDY26400.1"/>
    <property type="molecule type" value="Genomic_DNA"/>
</dbReference>
<dbReference type="OrthoDB" id="9801958at2"/>
<dbReference type="InterPro" id="IPR027417">
    <property type="entry name" value="P-loop_NTPase"/>
</dbReference>